<feature type="compositionally biased region" description="Basic and acidic residues" evidence="1">
    <location>
        <begin position="26"/>
        <end position="43"/>
    </location>
</feature>
<comment type="caution">
    <text evidence="2">The sequence shown here is derived from an EMBL/GenBank/DDBJ whole genome shotgun (WGS) entry which is preliminary data.</text>
</comment>
<evidence type="ECO:0000313" key="2">
    <source>
        <dbReference type="EMBL" id="CAE8611268.1"/>
    </source>
</evidence>
<accession>A0A813FCF7</accession>
<evidence type="ECO:0000256" key="1">
    <source>
        <dbReference type="SAM" id="MobiDB-lite"/>
    </source>
</evidence>
<dbReference type="AlphaFoldDB" id="A0A813FCF7"/>
<feature type="region of interest" description="Disordered" evidence="1">
    <location>
        <begin position="292"/>
        <end position="338"/>
    </location>
</feature>
<feature type="region of interest" description="Disordered" evidence="1">
    <location>
        <begin position="1"/>
        <end position="50"/>
    </location>
</feature>
<feature type="compositionally biased region" description="Basic and acidic residues" evidence="1">
    <location>
        <begin position="1"/>
        <end position="14"/>
    </location>
</feature>
<sequence>MARPKVDLGADGRKPRMARKRASRAAPRDADGKKKAVPTDKPPRVRLPRSGSLSADAVALTILDGLGVDQRLTDEDVISVLDAWKFSPNYRRVNVCPEGEKSVQSDMLGIVRIRMYAKAVVAVSTRAFPAVTRLLCRYIREQQPVELSGQTGSLKNFPFTTICVNKGYKAKRHRDVNNIGPCACRALGDFTGGSLLHWPRDAGPRVVKDVKDLDLADAVTIDHTKKFHVFHGMRAHEVTPYSGGTRYSLVYFTATGYTWLEDHLKVDLYDKYGLELPPPELLEELGTLADNAWGAPAPTAKRPKRKSGTRAAAPKSANVETPKSGNAEGVAKSTPGEHAAIRVRPWSALHSPPFTLGPLH</sequence>
<gene>
    <name evidence="2" type="ORF">PGLA1383_LOCUS29070</name>
</gene>
<dbReference type="EMBL" id="CAJNNV010025016">
    <property type="protein sequence ID" value="CAE8611268.1"/>
    <property type="molecule type" value="Genomic_DNA"/>
</dbReference>
<organism evidence="2 3">
    <name type="scientific">Polarella glacialis</name>
    <name type="common">Dinoflagellate</name>
    <dbReference type="NCBI Taxonomy" id="89957"/>
    <lineage>
        <taxon>Eukaryota</taxon>
        <taxon>Sar</taxon>
        <taxon>Alveolata</taxon>
        <taxon>Dinophyceae</taxon>
        <taxon>Suessiales</taxon>
        <taxon>Suessiaceae</taxon>
        <taxon>Polarella</taxon>
    </lineage>
</organism>
<reference evidence="2" key="1">
    <citation type="submission" date="2021-02" db="EMBL/GenBank/DDBJ databases">
        <authorList>
            <person name="Dougan E. K."/>
            <person name="Rhodes N."/>
            <person name="Thang M."/>
            <person name="Chan C."/>
        </authorList>
    </citation>
    <scope>NUCLEOTIDE SEQUENCE</scope>
</reference>
<proteinExistence type="predicted"/>
<evidence type="ECO:0000313" key="3">
    <source>
        <dbReference type="Proteomes" id="UP000654075"/>
    </source>
</evidence>
<dbReference type="Proteomes" id="UP000654075">
    <property type="component" value="Unassembled WGS sequence"/>
</dbReference>
<keyword evidence="3" id="KW-1185">Reference proteome</keyword>
<protein>
    <submittedName>
        <fullName evidence="2">Uncharacterized protein</fullName>
    </submittedName>
</protein>
<name>A0A813FCF7_POLGL</name>